<organism evidence="5 6">
    <name type="scientific">Pseudomonas frederiksbergensis</name>
    <dbReference type="NCBI Taxonomy" id="104087"/>
    <lineage>
        <taxon>Bacteria</taxon>
        <taxon>Pseudomonadati</taxon>
        <taxon>Pseudomonadota</taxon>
        <taxon>Gammaproteobacteria</taxon>
        <taxon>Pseudomonadales</taxon>
        <taxon>Pseudomonadaceae</taxon>
        <taxon>Pseudomonas</taxon>
    </lineage>
</organism>
<feature type="domain" description="Ketoreductase" evidence="4">
    <location>
        <begin position="3"/>
        <end position="187"/>
    </location>
</feature>
<protein>
    <submittedName>
        <fullName evidence="5">Short-chain dehydrogenase</fullName>
    </submittedName>
</protein>
<dbReference type="OrthoDB" id="9808814at2"/>
<evidence type="ECO:0000259" key="4">
    <source>
        <dbReference type="SMART" id="SM00822"/>
    </source>
</evidence>
<comment type="caution">
    <text evidence="5">The sequence shown here is derived from an EMBL/GenBank/DDBJ whole genome shotgun (WGS) entry which is preliminary data.</text>
</comment>
<sequence length="273" mass="30225">MTRYALITGASSGIGLAMAEALARRGRNLLLVARQRDRLESIAIELTQRFGVEVLFRACDLSEPLRLSGFLLELEDGERQIDLLVNCAGIGTCGPFLGQDWMTEQDLIEVNILALTRLCHAVGNSMALHGGGQILNVASIAAFQPGPWMSTYHASKAYVLHFSEALRIELRKCAIKVSVLCPGPNHAVFFAKAQADEQKLRSNKKSMSPEEIALYAVRALDRDRAIIIPGRRNRLIAMLPRLAPRWLVRTLAGIFNKTCYSRCPPSDLKTRAR</sequence>
<evidence type="ECO:0000313" key="5">
    <source>
        <dbReference type="EMBL" id="KHK65350.1"/>
    </source>
</evidence>
<dbReference type="CDD" id="cd05233">
    <property type="entry name" value="SDR_c"/>
    <property type="match status" value="1"/>
</dbReference>
<dbReference type="SMART" id="SM00822">
    <property type="entry name" value="PKS_KR"/>
    <property type="match status" value="1"/>
</dbReference>
<comment type="similarity">
    <text evidence="1 3">Belongs to the short-chain dehydrogenases/reductases (SDR) family.</text>
</comment>
<dbReference type="InterPro" id="IPR057326">
    <property type="entry name" value="KR_dom"/>
</dbReference>
<dbReference type="PRINTS" id="PR00081">
    <property type="entry name" value="GDHRDH"/>
</dbReference>
<dbReference type="GO" id="GO:0016491">
    <property type="term" value="F:oxidoreductase activity"/>
    <property type="evidence" value="ECO:0007669"/>
    <property type="project" value="UniProtKB-KW"/>
</dbReference>
<dbReference type="Pfam" id="PF00106">
    <property type="entry name" value="adh_short"/>
    <property type="match status" value="1"/>
</dbReference>
<dbReference type="RefSeq" id="WP_039590829.1">
    <property type="nucleotide sequence ID" value="NZ_CP142104.1"/>
</dbReference>
<dbReference type="PRINTS" id="PR00080">
    <property type="entry name" value="SDRFAMILY"/>
</dbReference>
<dbReference type="Proteomes" id="UP000030949">
    <property type="component" value="Unassembled WGS sequence"/>
</dbReference>
<dbReference type="InterPro" id="IPR036291">
    <property type="entry name" value="NAD(P)-bd_dom_sf"/>
</dbReference>
<evidence type="ECO:0000256" key="1">
    <source>
        <dbReference type="ARBA" id="ARBA00006484"/>
    </source>
</evidence>
<evidence type="ECO:0000313" key="6">
    <source>
        <dbReference type="Proteomes" id="UP000030949"/>
    </source>
</evidence>
<evidence type="ECO:0000256" key="3">
    <source>
        <dbReference type="RuleBase" id="RU000363"/>
    </source>
</evidence>
<dbReference type="SUPFAM" id="SSF51735">
    <property type="entry name" value="NAD(P)-binding Rossmann-fold domains"/>
    <property type="match status" value="1"/>
</dbReference>
<dbReference type="Gene3D" id="3.40.50.720">
    <property type="entry name" value="NAD(P)-binding Rossmann-like Domain"/>
    <property type="match status" value="1"/>
</dbReference>
<dbReference type="PANTHER" id="PTHR44196:SF2">
    <property type="entry name" value="SHORT-CHAIN DEHYDROGENASE-RELATED"/>
    <property type="match status" value="1"/>
</dbReference>
<gene>
    <name evidence="5" type="ORF">JZ00_09920</name>
</gene>
<evidence type="ECO:0000256" key="2">
    <source>
        <dbReference type="ARBA" id="ARBA00023002"/>
    </source>
</evidence>
<dbReference type="PIRSF" id="PIRSF000126">
    <property type="entry name" value="11-beta-HSD1"/>
    <property type="match status" value="1"/>
</dbReference>
<dbReference type="EMBL" id="JQGJ01000004">
    <property type="protein sequence ID" value="KHK65350.1"/>
    <property type="molecule type" value="Genomic_DNA"/>
</dbReference>
<name>A0A0B1Z414_9PSED</name>
<reference evidence="6" key="1">
    <citation type="submission" date="2015-03" db="EMBL/GenBank/DDBJ databases">
        <title>Pseudomonas frederiksbergensis hydrocarbon degrader.</title>
        <authorList>
            <person name="Brown L.M."/>
            <person name="Ruiz O.N."/>
            <person name="Mueller S."/>
            <person name="Gunasekera T.S."/>
        </authorList>
    </citation>
    <scope>NUCLEOTIDE SEQUENCE [LARGE SCALE GENOMIC DNA]</scope>
    <source>
        <strain evidence="6">SI8</strain>
    </source>
</reference>
<dbReference type="AlphaFoldDB" id="A0A0B1Z414"/>
<dbReference type="InterPro" id="IPR002347">
    <property type="entry name" value="SDR_fam"/>
</dbReference>
<keyword evidence="2" id="KW-0560">Oxidoreductase</keyword>
<dbReference type="GO" id="GO:0016020">
    <property type="term" value="C:membrane"/>
    <property type="evidence" value="ECO:0007669"/>
    <property type="project" value="TreeGrafter"/>
</dbReference>
<accession>A0A0B1Z414</accession>
<proteinExistence type="inferred from homology"/>
<dbReference type="PANTHER" id="PTHR44196">
    <property type="entry name" value="DEHYDROGENASE/REDUCTASE SDR FAMILY MEMBER 7B"/>
    <property type="match status" value="1"/>
</dbReference>